<accession>A0A7X9RZK0</accession>
<name>A0A7X9RZK0_9BACT</name>
<organism evidence="2 3">
    <name type="scientific">Flammeovirga aprica JL-4</name>
    <dbReference type="NCBI Taxonomy" id="694437"/>
    <lineage>
        <taxon>Bacteria</taxon>
        <taxon>Pseudomonadati</taxon>
        <taxon>Bacteroidota</taxon>
        <taxon>Cytophagia</taxon>
        <taxon>Cytophagales</taxon>
        <taxon>Flammeovirgaceae</taxon>
        <taxon>Flammeovirga</taxon>
    </lineage>
</organism>
<evidence type="ECO:0000313" key="3">
    <source>
        <dbReference type="Proteomes" id="UP000576082"/>
    </source>
</evidence>
<dbReference type="Proteomes" id="UP000576082">
    <property type="component" value="Unassembled WGS sequence"/>
</dbReference>
<sequence>MRTEFWTRFGQMMKPFTNSEGQKVNWVNYKTGIKNVFFKMDANKQKCSIGIYVTHRDLDLQEVYFQQFIDLKDFLHSVLEEEWTWEFKSKDRNNKTVSRIYIELEGVNLFRQDDQPTIYEFLKPRILKLNEFWEDAKEPFKALED</sequence>
<gene>
    <name evidence="2" type="ORF">HHU12_26825</name>
</gene>
<evidence type="ECO:0000259" key="1">
    <source>
        <dbReference type="Pfam" id="PF14088"/>
    </source>
</evidence>
<keyword evidence="3" id="KW-1185">Reference proteome</keyword>
<reference evidence="2 3" key="1">
    <citation type="submission" date="2020-04" db="EMBL/GenBank/DDBJ databases">
        <title>Flammeovirga sp. SR4, a novel species isolated from seawater.</title>
        <authorList>
            <person name="Wang X."/>
        </authorList>
    </citation>
    <scope>NUCLEOTIDE SEQUENCE [LARGE SCALE GENOMIC DNA]</scope>
    <source>
        <strain evidence="2 3">ATCC 23126</strain>
    </source>
</reference>
<dbReference type="EMBL" id="JABANE010000106">
    <property type="protein sequence ID" value="NME71611.1"/>
    <property type="molecule type" value="Genomic_DNA"/>
</dbReference>
<evidence type="ECO:0000313" key="2">
    <source>
        <dbReference type="EMBL" id="NME71611.1"/>
    </source>
</evidence>
<dbReference type="AlphaFoldDB" id="A0A7X9RZK0"/>
<protein>
    <submittedName>
        <fullName evidence="2">DUF4268 domain-containing protein</fullName>
    </submittedName>
</protein>
<feature type="domain" description="DUF4268" evidence="1">
    <location>
        <begin position="1"/>
        <end position="136"/>
    </location>
</feature>
<comment type="caution">
    <text evidence="2">The sequence shown here is derived from an EMBL/GenBank/DDBJ whole genome shotgun (WGS) entry which is preliminary data.</text>
</comment>
<proteinExistence type="predicted"/>
<dbReference type="Pfam" id="PF14088">
    <property type="entry name" value="DUF4268"/>
    <property type="match status" value="1"/>
</dbReference>
<dbReference type="InterPro" id="IPR025364">
    <property type="entry name" value="DUF4268"/>
</dbReference>